<proteinExistence type="inferred from homology"/>
<dbReference type="SUPFAM" id="SSF52151">
    <property type="entry name" value="FabD/lysophospholipase-like"/>
    <property type="match status" value="1"/>
</dbReference>
<dbReference type="Pfam" id="PF00698">
    <property type="entry name" value="Acyl_transf_1"/>
    <property type="match status" value="1"/>
</dbReference>
<feature type="domain" description="Carrier" evidence="7">
    <location>
        <begin position="1375"/>
        <end position="1449"/>
    </location>
</feature>
<dbReference type="InterPro" id="IPR016035">
    <property type="entry name" value="Acyl_Trfase/lysoPLipase"/>
</dbReference>
<evidence type="ECO:0000256" key="6">
    <source>
        <dbReference type="ARBA" id="ARBA00023098"/>
    </source>
</evidence>
<feature type="domain" description="Ketosynthase family 3 (KS3)" evidence="8">
    <location>
        <begin position="669"/>
        <end position="1079"/>
    </location>
</feature>
<dbReference type="InterPro" id="IPR020841">
    <property type="entry name" value="PKS_Beta-ketoAc_synthase_dom"/>
</dbReference>
<dbReference type="GO" id="GO:0031177">
    <property type="term" value="F:phosphopantetheine binding"/>
    <property type="evidence" value="ECO:0007669"/>
    <property type="project" value="InterPro"/>
</dbReference>
<dbReference type="PROSITE" id="PS52004">
    <property type="entry name" value="KS3_2"/>
    <property type="match status" value="1"/>
</dbReference>
<name>A0A4V3CY67_LABRH</name>
<dbReference type="InterPro" id="IPR014031">
    <property type="entry name" value="Ketoacyl_synth_C"/>
</dbReference>
<dbReference type="SUPFAM" id="SSF53901">
    <property type="entry name" value="Thiolase-like"/>
    <property type="match status" value="1"/>
</dbReference>
<dbReference type="Pfam" id="PF16197">
    <property type="entry name" value="KAsynt_C_assoc"/>
    <property type="match status" value="1"/>
</dbReference>
<dbReference type="Pfam" id="PF02801">
    <property type="entry name" value="Ketoacyl-synt_C"/>
    <property type="match status" value="1"/>
</dbReference>
<dbReference type="OrthoDB" id="3671040at2"/>
<dbReference type="Pfam" id="PF00501">
    <property type="entry name" value="AMP-binding"/>
    <property type="match status" value="1"/>
</dbReference>
<dbReference type="PANTHER" id="PTHR43775">
    <property type="entry name" value="FATTY ACID SYNTHASE"/>
    <property type="match status" value="1"/>
</dbReference>
<dbReference type="InterPro" id="IPR032821">
    <property type="entry name" value="PKS_assoc"/>
</dbReference>
<dbReference type="CDD" id="cd00833">
    <property type="entry name" value="PKS"/>
    <property type="match status" value="1"/>
</dbReference>
<keyword evidence="3" id="KW-0597">Phosphoprotein</keyword>
<evidence type="ECO:0000256" key="3">
    <source>
        <dbReference type="ARBA" id="ARBA00022553"/>
    </source>
</evidence>
<evidence type="ECO:0000256" key="1">
    <source>
        <dbReference type="ARBA" id="ARBA00006432"/>
    </source>
</evidence>
<evidence type="ECO:0000256" key="4">
    <source>
        <dbReference type="ARBA" id="ARBA00022679"/>
    </source>
</evidence>
<dbReference type="EMBL" id="SNXZ01000007">
    <property type="protein sequence ID" value="TDP93018.1"/>
    <property type="molecule type" value="Genomic_DNA"/>
</dbReference>
<dbReference type="InterPro" id="IPR020806">
    <property type="entry name" value="PKS_PP-bd"/>
</dbReference>
<accession>A0A4V3CY67</accession>
<comment type="similarity">
    <text evidence="1">Belongs to the ATP-dependent AMP-binding enzyme family.</text>
</comment>
<dbReference type="InterPro" id="IPR009081">
    <property type="entry name" value="PP-bd_ACP"/>
</dbReference>
<dbReference type="InterPro" id="IPR040097">
    <property type="entry name" value="FAAL/FAAC"/>
</dbReference>
<keyword evidence="10" id="KW-1185">Reference proteome</keyword>
<dbReference type="FunFam" id="3.40.50.12780:FF:000013">
    <property type="entry name" value="Long-chain-fatty-acid--AMP ligase FadD32"/>
    <property type="match status" value="1"/>
</dbReference>
<dbReference type="InterPro" id="IPR014043">
    <property type="entry name" value="Acyl_transferase_dom"/>
</dbReference>
<sequence>MTDQRITDLLARAAATHGDRPAFTYLAFDGDPHAATYTWAELHAHAVGFARLLTERGLAGRRALLVYDTGADFEVAFLGCLLAGVTAVPAPPPRKPYSRSLHRLAGIQRDCAAPVVITRPETRAALRDQAELAGVEWLTVADAAPSGDESGLHPLGVEDLAYLQYTSGSTADPKGVCVTQADVLASCAAMHDAWRHDEDSLLVSWLPMFHDMGLVYCGLLPVVHAMPTVLMAPTAFAREPVRWLRAMHEFGGTHSIAPNFGFDLSARKITPAQLDGLDLSRWRVVVNASEPIRAESLHRFTQAFAPIGFREQALLPAYGLAEATLMVTSARAGAGPVITAFDPDALAVGRGTPADHGHEVVSCGSALAGFDVRVVDPDTATTVPDGQSGEVWVAGPSVTAGYLDHPDATAECFGAVLEGRPGYLRTGDIGFLRDGELYVTSRRKDLIIVAGRNHHPHDLEATVFQAHPALRPGCAAAFAVDDGAEEHVVVVQEIAHDTITAAVAADAVAAVRKAVAQAHDLRVDAVVLLRKAGLAKTSSGKIQRSVSKQRFRDGQLDAVASWRGTVFGGTGEVIMADSTADLRDWLRHKVSELTGVSAAALSDTEPLAGYGLGSAGAAELASALTAVTGTAGTTVPEVLLYDHPTIDGLLDALTGKGPQTAAPPQVPVDDDIAIVGIGCRVPGADSPDELWQLLRSGADAVREVPATRWAAQAEPALRWAGLVDDPTGLDTGFFGISPREATSMDPQQRMLLAVAWEAIEDAGLDPIALAGTDTGVFVGVWSPEFALRAGPDGFAEPYLTTGSAHSIAANRLSYQLDLHGPSMAVDTACSSSLVAVHLASRALRDGECSVALAGGANVVLSAELTSAFARAHLLSPTGRCRSFGAGADGYVRAEGAAVLVLKRLADALAAGDDVYAVVKGSALGHDGRTNGLTAPSASAQQAVIRAAHQRAGVRAGDIDFVEAHGSGTPVGDLIEATALGATVGAGRSTPCVIGSVKSSVGHLEAAAGVAGVIRAALALRHGELPPTLHVEQTNPRIDFSGWGLRVNREPVPLPDDRPALAGVSSFGFGGANAHVVLAQAVQAPASTTPSTPAPERAMLLPVSARSPKALAALAARYRDALADPEVPVAALCHAAGRRAHHDLRAAVVGADRASLRAALDRVEAATTEPGGALAFSFGEDGPAGLPLFLQERVFRAAVEACDDASPVGWSLVELLHPTAGEAPVAAARAVRVAVHIGLVDLLRSWGVRPAGATGTGIGRVSAAYALGALDKAAAMAAAHTGELPAVAALDPRATVLDLQGCTDRAAVLTLVGRLYEQGHRLDWAAVTGTRQRGKVPRYPWDTTDFPLPGTTAAVPVDNPVDEPAPEPAPAPVEGRDYRELVRKAAADLLGMPVAQVDNQRTFAQLGMDSLTGVDLHERLEAELEAELPQTAVLNHPSVARLADFLATHLGGEPAQSDEQVVDALLADLLSDLQNTDRAGGEPK</sequence>
<keyword evidence="2" id="KW-0596">Phosphopantetheine</keyword>
<dbReference type="Gene3D" id="1.10.1200.10">
    <property type="entry name" value="ACP-like"/>
    <property type="match status" value="2"/>
</dbReference>
<dbReference type="InterPro" id="IPR045851">
    <property type="entry name" value="AMP-bd_C_sf"/>
</dbReference>
<evidence type="ECO:0000259" key="7">
    <source>
        <dbReference type="PROSITE" id="PS50075"/>
    </source>
</evidence>
<organism evidence="9 10">
    <name type="scientific">Labedaea rhizosphaerae</name>
    <dbReference type="NCBI Taxonomy" id="598644"/>
    <lineage>
        <taxon>Bacteria</taxon>
        <taxon>Bacillati</taxon>
        <taxon>Actinomycetota</taxon>
        <taxon>Actinomycetes</taxon>
        <taxon>Pseudonocardiales</taxon>
        <taxon>Pseudonocardiaceae</taxon>
        <taxon>Labedaea</taxon>
    </lineage>
</organism>
<gene>
    <name evidence="9" type="ORF">EV186_107253</name>
</gene>
<dbReference type="GO" id="GO:0004312">
    <property type="term" value="F:fatty acid synthase activity"/>
    <property type="evidence" value="ECO:0007669"/>
    <property type="project" value="TreeGrafter"/>
</dbReference>
<keyword evidence="4" id="KW-0808">Transferase</keyword>
<dbReference type="InterPro" id="IPR001227">
    <property type="entry name" value="Ac_transferase_dom_sf"/>
</dbReference>
<keyword evidence="5" id="KW-0276">Fatty acid metabolism</keyword>
<dbReference type="SMART" id="SM00823">
    <property type="entry name" value="PKS_PP"/>
    <property type="match status" value="2"/>
</dbReference>
<dbReference type="SUPFAM" id="SSF56801">
    <property type="entry name" value="Acetyl-CoA synthetase-like"/>
    <property type="match status" value="1"/>
</dbReference>
<dbReference type="FunFam" id="3.40.47.10:FF:000019">
    <property type="entry name" value="Polyketide synthase type I"/>
    <property type="match status" value="1"/>
</dbReference>
<feature type="domain" description="Carrier" evidence="7">
    <location>
        <begin position="577"/>
        <end position="657"/>
    </location>
</feature>
<dbReference type="PROSITE" id="PS00606">
    <property type="entry name" value="KS3_1"/>
    <property type="match status" value="1"/>
</dbReference>
<dbReference type="Pfam" id="PF00550">
    <property type="entry name" value="PP-binding"/>
    <property type="match status" value="2"/>
</dbReference>
<reference evidence="9 10" key="1">
    <citation type="submission" date="2019-03" db="EMBL/GenBank/DDBJ databases">
        <title>Genomic Encyclopedia of Type Strains, Phase IV (KMG-IV): sequencing the most valuable type-strain genomes for metagenomic binning, comparative biology and taxonomic classification.</title>
        <authorList>
            <person name="Goeker M."/>
        </authorList>
    </citation>
    <scope>NUCLEOTIDE SEQUENCE [LARGE SCALE GENOMIC DNA]</scope>
    <source>
        <strain evidence="9 10">DSM 45361</strain>
    </source>
</reference>
<evidence type="ECO:0000259" key="8">
    <source>
        <dbReference type="PROSITE" id="PS52004"/>
    </source>
</evidence>
<dbReference type="RefSeq" id="WP_133853349.1">
    <property type="nucleotide sequence ID" value="NZ_SNXZ01000007.1"/>
</dbReference>
<dbReference type="Gene3D" id="3.30.300.30">
    <property type="match status" value="1"/>
</dbReference>
<dbReference type="Gene3D" id="3.40.47.10">
    <property type="match status" value="1"/>
</dbReference>
<dbReference type="Pfam" id="PF23024">
    <property type="entry name" value="AMP-dom_DIP2-like"/>
    <property type="match status" value="1"/>
</dbReference>
<dbReference type="InterPro" id="IPR016039">
    <property type="entry name" value="Thiolase-like"/>
</dbReference>
<evidence type="ECO:0000256" key="2">
    <source>
        <dbReference type="ARBA" id="ARBA00022450"/>
    </source>
</evidence>
<dbReference type="InterPro" id="IPR018201">
    <property type="entry name" value="Ketoacyl_synth_AS"/>
</dbReference>
<dbReference type="Gene3D" id="3.30.70.3290">
    <property type="match status" value="1"/>
</dbReference>
<dbReference type="InterPro" id="IPR042099">
    <property type="entry name" value="ANL_N_sf"/>
</dbReference>
<dbReference type="InterPro" id="IPR025110">
    <property type="entry name" value="AMP-bd_C"/>
</dbReference>
<dbReference type="SMART" id="SM01294">
    <property type="entry name" value="PKS_PP_betabranch"/>
    <property type="match status" value="1"/>
</dbReference>
<keyword evidence="6" id="KW-0443">Lipid metabolism</keyword>
<dbReference type="SMART" id="SM00825">
    <property type="entry name" value="PKS_KS"/>
    <property type="match status" value="1"/>
</dbReference>
<dbReference type="Gene3D" id="3.40.366.10">
    <property type="entry name" value="Malonyl-Coenzyme A Acyl Carrier Protein, domain 2"/>
    <property type="match status" value="1"/>
</dbReference>
<comment type="caution">
    <text evidence="9">The sequence shown here is derived from an EMBL/GenBank/DDBJ whole genome shotgun (WGS) entry which is preliminary data.</text>
</comment>
<dbReference type="SUPFAM" id="SSF47336">
    <property type="entry name" value="ACP-like"/>
    <property type="match status" value="2"/>
</dbReference>
<dbReference type="InterPro" id="IPR036736">
    <property type="entry name" value="ACP-like_sf"/>
</dbReference>
<evidence type="ECO:0000256" key="5">
    <source>
        <dbReference type="ARBA" id="ARBA00022832"/>
    </source>
</evidence>
<dbReference type="GO" id="GO:0004315">
    <property type="term" value="F:3-oxoacyl-[acyl-carrier-protein] synthase activity"/>
    <property type="evidence" value="ECO:0007669"/>
    <property type="project" value="InterPro"/>
</dbReference>
<evidence type="ECO:0000313" key="10">
    <source>
        <dbReference type="Proteomes" id="UP000295444"/>
    </source>
</evidence>
<evidence type="ECO:0000313" key="9">
    <source>
        <dbReference type="EMBL" id="TDP93018.1"/>
    </source>
</evidence>
<dbReference type="GO" id="GO:0006633">
    <property type="term" value="P:fatty acid biosynthetic process"/>
    <property type="evidence" value="ECO:0007669"/>
    <property type="project" value="InterPro"/>
</dbReference>
<dbReference type="InterPro" id="IPR014030">
    <property type="entry name" value="Ketoacyl_synth_N"/>
</dbReference>
<dbReference type="Proteomes" id="UP000295444">
    <property type="component" value="Unassembled WGS sequence"/>
</dbReference>
<dbReference type="PANTHER" id="PTHR43775:SF37">
    <property type="entry name" value="SI:DKEY-61P9.11"/>
    <property type="match status" value="1"/>
</dbReference>
<dbReference type="GO" id="GO:0071766">
    <property type="term" value="P:Actinobacterium-type cell wall biogenesis"/>
    <property type="evidence" value="ECO:0007669"/>
    <property type="project" value="UniProtKB-ARBA"/>
</dbReference>
<dbReference type="PROSITE" id="PS50075">
    <property type="entry name" value="CARRIER"/>
    <property type="match status" value="2"/>
</dbReference>
<protein>
    <submittedName>
        <fullName evidence="9">Phosphopantetheine binding protein</fullName>
    </submittedName>
</protein>
<dbReference type="InterPro" id="IPR000873">
    <property type="entry name" value="AMP-dep_synth/lig_dom"/>
</dbReference>
<dbReference type="Gene3D" id="3.40.50.12780">
    <property type="entry name" value="N-terminal domain of ligase-like"/>
    <property type="match status" value="1"/>
</dbReference>
<dbReference type="Pfam" id="PF00109">
    <property type="entry name" value="ketoacyl-synt"/>
    <property type="match status" value="1"/>
</dbReference>
<dbReference type="InterPro" id="IPR050091">
    <property type="entry name" value="PKS_NRPS_Biosynth_Enz"/>
</dbReference>
<dbReference type="SMART" id="SM00827">
    <property type="entry name" value="PKS_AT"/>
    <property type="match status" value="1"/>
</dbReference>
<dbReference type="CDD" id="cd05931">
    <property type="entry name" value="FAAL"/>
    <property type="match status" value="1"/>
</dbReference>